<dbReference type="PANTHER" id="PTHR13035">
    <property type="entry name" value="PROTEIN N-TERMINAL GLUTAMINE AMIDOHYDROLASE"/>
    <property type="match status" value="1"/>
</dbReference>
<reference evidence="4" key="1">
    <citation type="submission" date="2013-01" db="EMBL/GenBank/DDBJ databases">
        <title>Draft Genome Sequence of a Mulberry Tree, Morus notabilis C.K. Schneid.</title>
        <authorList>
            <person name="He N."/>
            <person name="Zhao S."/>
        </authorList>
    </citation>
    <scope>NUCLEOTIDE SEQUENCE</scope>
</reference>
<evidence type="ECO:0000313" key="3">
    <source>
        <dbReference type="EMBL" id="EXB38241.1"/>
    </source>
</evidence>
<dbReference type="InterPro" id="IPR039733">
    <property type="entry name" value="NTAQ1"/>
</dbReference>
<sequence length="73" mass="7910">MKDPSGNWTAEPPTYDPIIAEDGAVHNLNVYMEIPVPDVVTDSGVDGVNTVFTKKLGVVIGESQLEEFFSQIS</sequence>
<name>W9R4Z3_9ROSA</name>
<dbReference type="GO" id="GO:0008418">
    <property type="term" value="F:protein-N-terminal asparagine amidohydrolase activity"/>
    <property type="evidence" value="ECO:0007669"/>
    <property type="project" value="UniProtKB-UniRule"/>
</dbReference>
<dbReference type="Pfam" id="PF09764">
    <property type="entry name" value="Nt_Gln_amidase"/>
    <property type="match status" value="1"/>
</dbReference>
<dbReference type="EC" id="3.5.1.122" evidence="1"/>
<dbReference type="GO" id="GO:0070773">
    <property type="term" value="F:protein-N-terminal glutamine amidohydrolase activity"/>
    <property type="evidence" value="ECO:0007669"/>
    <property type="project" value="UniProtKB-UniRule"/>
</dbReference>
<dbReference type="STRING" id="981085.W9R4Z3"/>
<dbReference type="Proteomes" id="UP000030645">
    <property type="component" value="Unassembled WGS sequence"/>
</dbReference>
<protein>
    <recommendedName>
        <fullName evidence="1">Protein N-terminal glutamine amidohydrolase</fullName>
        <ecNumber evidence="1">3.5.1.122</ecNumber>
    </recommendedName>
    <alternativeName>
        <fullName evidence="1">Protein NH2-terminal glutamine deamidase</fullName>
    </alternativeName>
</protein>
<evidence type="ECO:0000313" key="4">
    <source>
        <dbReference type="Proteomes" id="UP000030645"/>
    </source>
</evidence>
<keyword evidence="4" id="KW-1185">Reference proteome</keyword>
<dbReference type="EMBL" id="KE343685">
    <property type="protein sequence ID" value="EXB38241.1"/>
    <property type="molecule type" value="Genomic_DNA"/>
</dbReference>
<dbReference type="GO" id="GO:0005829">
    <property type="term" value="C:cytosol"/>
    <property type="evidence" value="ECO:0007669"/>
    <property type="project" value="TreeGrafter"/>
</dbReference>
<dbReference type="eggNOG" id="KOG3261">
    <property type="taxonomic scope" value="Eukaryota"/>
</dbReference>
<gene>
    <name evidence="3" type="ORF">L484_001856</name>
</gene>
<comment type="subunit">
    <text evidence="1">Monomer.</text>
</comment>
<feature type="domain" description="Protein N-terminal glutamine amidohydrolase alpha beta roll" evidence="2">
    <location>
        <begin position="1"/>
        <end position="69"/>
    </location>
</feature>
<comment type="function">
    <text evidence="1">Mediates the side-chain deamidation of N-terminal glutamine residues to glutamate, an important step in N-end rule pathway of protein degradation. Conversion of the resulting N-terminal glutamine to glutamate renders the protein susceptible to arginylation, polyubiquitination and degradation as specified by the N-end rule. Does not act on substrates with internal or C-terminal glutamine and does not act on non-glutamine residues in any position.</text>
</comment>
<comment type="similarity">
    <text evidence="1">Belongs to the NTAQ1 family.</text>
</comment>
<proteinExistence type="inferred from homology"/>
<dbReference type="GO" id="GO:0005634">
    <property type="term" value="C:nucleus"/>
    <property type="evidence" value="ECO:0007669"/>
    <property type="project" value="TreeGrafter"/>
</dbReference>
<dbReference type="InterPro" id="IPR023128">
    <property type="entry name" value="Prot_N_Gln_amidohydro_ab_roll"/>
</dbReference>
<organism evidence="3 4">
    <name type="scientific">Morus notabilis</name>
    <dbReference type="NCBI Taxonomy" id="981085"/>
    <lineage>
        <taxon>Eukaryota</taxon>
        <taxon>Viridiplantae</taxon>
        <taxon>Streptophyta</taxon>
        <taxon>Embryophyta</taxon>
        <taxon>Tracheophyta</taxon>
        <taxon>Spermatophyta</taxon>
        <taxon>Magnoliopsida</taxon>
        <taxon>eudicotyledons</taxon>
        <taxon>Gunneridae</taxon>
        <taxon>Pentapetalae</taxon>
        <taxon>rosids</taxon>
        <taxon>fabids</taxon>
        <taxon>Rosales</taxon>
        <taxon>Moraceae</taxon>
        <taxon>Moreae</taxon>
        <taxon>Morus</taxon>
    </lineage>
</organism>
<accession>W9R4Z3</accession>
<evidence type="ECO:0000256" key="1">
    <source>
        <dbReference type="RuleBase" id="RU367082"/>
    </source>
</evidence>
<evidence type="ECO:0000259" key="2">
    <source>
        <dbReference type="Pfam" id="PF09764"/>
    </source>
</evidence>
<keyword evidence="1 3" id="KW-0378">Hydrolase</keyword>
<comment type="catalytic activity">
    <reaction evidence="1">
        <text>N-terminal L-glutaminyl-[protein] + H2O = N-terminal L-glutamyl-[protein] + NH4(+)</text>
        <dbReference type="Rhea" id="RHEA:50680"/>
        <dbReference type="Rhea" id="RHEA-COMP:12668"/>
        <dbReference type="Rhea" id="RHEA-COMP:12777"/>
        <dbReference type="ChEBI" id="CHEBI:15377"/>
        <dbReference type="ChEBI" id="CHEBI:28938"/>
        <dbReference type="ChEBI" id="CHEBI:64721"/>
        <dbReference type="ChEBI" id="CHEBI:64722"/>
        <dbReference type="EC" id="3.5.1.122"/>
    </reaction>
</comment>
<dbReference type="AlphaFoldDB" id="W9R4Z3"/>
<dbReference type="PANTHER" id="PTHR13035:SF0">
    <property type="entry name" value="PROTEIN N-TERMINAL GLUTAMINE AMIDOHYDROLASE"/>
    <property type="match status" value="1"/>
</dbReference>